<feature type="domain" description="GH16" evidence="2">
    <location>
        <begin position="46"/>
        <end position="299"/>
    </location>
</feature>
<proteinExistence type="predicted"/>
<reference evidence="4" key="1">
    <citation type="journal article" date="2015" name="PLoS Genet.">
        <title>The dynamic genome and transcriptome of the human fungal pathogen Blastomyces and close relative Emmonsia.</title>
        <authorList>
            <person name="Munoz J.F."/>
            <person name="Gauthier G.M."/>
            <person name="Desjardins C.A."/>
            <person name="Gallo J.E."/>
            <person name="Holder J."/>
            <person name="Sullivan T.D."/>
            <person name="Marty A.J."/>
            <person name="Carmen J.C."/>
            <person name="Chen Z."/>
            <person name="Ding L."/>
            <person name="Gujja S."/>
            <person name="Magrini V."/>
            <person name="Misas E."/>
            <person name="Mitreva M."/>
            <person name="Priest M."/>
            <person name="Saif S."/>
            <person name="Whiston E.A."/>
            <person name="Young S."/>
            <person name="Zeng Q."/>
            <person name="Goldman W.E."/>
            <person name="Mardis E.R."/>
            <person name="Taylor J.W."/>
            <person name="McEwen J.G."/>
            <person name="Clay O.K."/>
            <person name="Klein B.S."/>
            <person name="Cuomo C.A."/>
        </authorList>
    </citation>
    <scope>NUCLEOTIDE SEQUENCE [LARGE SCALE GENOMIC DNA]</scope>
    <source>
        <strain evidence="4">UAMH 3008</strain>
    </source>
</reference>
<dbReference type="SUPFAM" id="SSF49899">
    <property type="entry name" value="Concanavalin A-like lectins/glucanases"/>
    <property type="match status" value="1"/>
</dbReference>
<organism evidence="3 4">
    <name type="scientific">[Emmonsia] crescens</name>
    <dbReference type="NCBI Taxonomy" id="73230"/>
    <lineage>
        <taxon>Eukaryota</taxon>
        <taxon>Fungi</taxon>
        <taxon>Dikarya</taxon>
        <taxon>Ascomycota</taxon>
        <taxon>Pezizomycotina</taxon>
        <taxon>Eurotiomycetes</taxon>
        <taxon>Eurotiomycetidae</taxon>
        <taxon>Onygenales</taxon>
        <taxon>Ajellomycetaceae</taxon>
        <taxon>Emergomyces</taxon>
    </lineage>
</organism>
<dbReference type="OrthoDB" id="25131at2759"/>
<dbReference type="PROSITE" id="PS51762">
    <property type="entry name" value="GH16_2"/>
    <property type="match status" value="1"/>
</dbReference>
<name>A0A0G2J6L3_9EURO</name>
<evidence type="ECO:0000313" key="3">
    <source>
        <dbReference type="EMBL" id="KKZ67734.1"/>
    </source>
</evidence>
<dbReference type="GO" id="GO:0005975">
    <property type="term" value="P:carbohydrate metabolic process"/>
    <property type="evidence" value="ECO:0007669"/>
    <property type="project" value="InterPro"/>
</dbReference>
<dbReference type="GO" id="GO:0004553">
    <property type="term" value="F:hydrolase activity, hydrolyzing O-glycosyl compounds"/>
    <property type="evidence" value="ECO:0007669"/>
    <property type="project" value="InterPro"/>
</dbReference>
<dbReference type="EMBL" id="LCZI01000208">
    <property type="protein sequence ID" value="KKZ67734.1"/>
    <property type="molecule type" value="Genomic_DNA"/>
</dbReference>
<accession>A0A0G2J6L3</accession>
<dbReference type="CDD" id="cd00413">
    <property type="entry name" value="Glyco_hydrolase_16"/>
    <property type="match status" value="1"/>
</dbReference>
<dbReference type="InterPro" id="IPR013320">
    <property type="entry name" value="ConA-like_dom_sf"/>
</dbReference>
<keyword evidence="1" id="KW-0732">Signal</keyword>
<dbReference type="PANTHER" id="PTHR38121">
    <property type="entry name" value="GH16 DOMAIN-CONTAINING PROTEIN"/>
    <property type="match status" value="1"/>
</dbReference>
<dbReference type="AlphaFoldDB" id="A0A0G2J6L3"/>
<dbReference type="InterPro" id="IPR000757">
    <property type="entry name" value="Beta-glucanase-like"/>
</dbReference>
<dbReference type="PANTHER" id="PTHR38121:SF2">
    <property type="entry name" value="ACYLTRANSFERASE 3 DOMAIN-CONTAINING PROTEIN"/>
    <property type="match status" value="1"/>
</dbReference>
<dbReference type="Gene3D" id="2.60.120.200">
    <property type="match status" value="1"/>
</dbReference>
<evidence type="ECO:0000256" key="1">
    <source>
        <dbReference type="SAM" id="SignalP"/>
    </source>
</evidence>
<sequence length="365" mass="41087">MRPHLLRYEEMFLFAVFLFFLAVSVAHASCECGFFMDDTKDFFTHVIYNNFSTFAPSKKLRTNPDFTKDWAVQNWGIPPRSWVKPLAIDNIAENVFLREGNLILRQQGYSKEHALSKSKVSVASIASQSGDIIHGSFRVEFKLENAKGGSCGAFFWYRVSSYLPSPFVFLFGENDDENEIDIEILSREFKPDWFPVHYTTHPALDENGQVISNATKVIPLRDDDLLNSFQRHRFDWTKEELRFYQNSTQVHSNALRIPNAPGHAYLNVWADGGPWSGAPSTTDVFLTTRLIAIYHNTSASDQGLDKEFNEQCKKAGGPSNVTICLDTNVESGTIDPSSSASTVDPLQIWILSLLCVAFGIVSSTV</sequence>
<dbReference type="Pfam" id="PF00722">
    <property type="entry name" value="Glyco_hydro_16"/>
    <property type="match status" value="1"/>
</dbReference>
<feature type="chain" id="PRO_5002545816" description="GH16 domain-containing protein" evidence="1">
    <location>
        <begin position="29"/>
        <end position="365"/>
    </location>
</feature>
<evidence type="ECO:0000259" key="2">
    <source>
        <dbReference type="PROSITE" id="PS51762"/>
    </source>
</evidence>
<comment type="caution">
    <text evidence="3">The sequence shown here is derived from an EMBL/GenBank/DDBJ whole genome shotgun (WGS) entry which is preliminary data.</text>
</comment>
<gene>
    <name evidence="3" type="ORF">EMCG_06601</name>
</gene>
<dbReference type="VEuPathDB" id="FungiDB:EMCG_06601"/>
<protein>
    <recommendedName>
        <fullName evidence="2">GH16 domain-containing protein</fullName>
    </recommendedName>
</protein>
<dbReference type="Proteomes" id="UP000034164">
    <property type="component" value="Unassembled WGS sequence"/>
</dbReference>
<feature type="signal peptide" evidence="1">
    <location>
        <begin position="1"/>
        <end position="28"/>
    </location>
</feature>
<evidence type="ECO:0000313" key="4">
    <source>
        <dbReference type="Proteomes" id="UP000034164"/>
    </source>
</evidence>